<gene>
    <name evidence="3" type="ORF">CKO40_11075</name>
</gene>
<comment type="caution">
    <text evidence="3">The sequence shown here is derived from an EMBL/GenBank/DDBJ whole genome shotgun (WGS) entry which is preliminary data.</text>
</comment>
<dbReference type="SUPFAM" id="SSF52343">
    <property type="entry name" value="Ferredoxin reductase-like, C-terminal NADP-linked domain"/>
    <property type="match status" value="1"/>
</dbReference>
<organism evidence="3 4">
    <name type="scientific">Halochromatium glycolicum</name>
    <dbReference type="NCBI Taxonomy" id="85075"/>
    <lineage>
        <taxon>Bacteria</taxon>
        <taxon>Pseudomonadati</taxon>
        <taxon>Pseudomonadota</taxon>
        <taxon>Gammaproteobacteria</taxon>
        <taxon>Chromatiales</taxon>
        <taxon>Chromatiaceae</taxon>
        <taxon>Halochromatium</taxon>
    </lineage>
</organism>
<dbReference type="InterPro" id="IPR001041">
    <property type="entry name" value="2Fe-2S_ferredoxin-type"/>
</dbReference>
<dbReference type="SUPFAM" id="SSF63380">
    <property type="entry name" value="Riboflavin synthase domain-like"/>
    <property type="match status" value="1"/>
</dbReference>
<dbReference type="SUPFAM" id="SSF54292">
    <property type="entry name" value="2Fe-2S ferredoxin-like"/>
    <property type="match status" value="1"/>
</dbReference>
<dbReference type="EMBL" id="NRSJ01000018">
    <property type="protein sequence ID" value="MBK1705069.1"/>
    <property type="molecule type" value="Genomic_DNA"/>
</dbReference>
<proteinExistence type="predicted"/>
<dbReference type="PRINTS" id="PR00410">
    <property type="entry name" value="PHEHYDRXLASE"/>
</dbReference>
<evidence type="ECO:0000313" key="3">
    <source>
        <dbReference type="EMBL" id="MBK1705069.1"/>
    </source>
</evidence>
<evidence type="ECO:0000313" key="4">
    <source>
        <dbReference type="Proteomes" id="UP001296776"/>
    </source>
</evidence>
<dbReference type="RefSeq" id="WP_200346279.1">
    <property type="nucleotide sequence ID" value="NZ_NRSJ01000018.1"/>
</dbReference>
<dbReference type="Proteomes" id="UP001296776">
    <property type="component" value="Unassembled WGS sequence"/>
</dbReference>
<dbReference type="Pfam" id="PF00970">
    <property type="entry name" value="FAD_binding_6"/>
    <property type="match status" value="1"/>
</dbReference>
<dbReference type="PANTHER" id="PTHR47354">
    <property type="entry name" value="NADH OXIDOREDUCTASE HCR"/>
    <property type="match status" value="1"/>
</dbReference>
<dbReference type="InterPro" id="IPR036010">
    <property type="entry name" value="2Fe-2S_ferredoxin-like_sf"/>
</dbReference>
<sequence>MNFSVRTEPAGKHFEVAPDQTLLEAGLQQRIGLPYGCRQGTCGSCTAQLLAGEVRYPQGRPPALEGQPPDSCLTCRAVAASDLVLRVAELDRLADVEVRTLPCRVAEKTRLNHDVMRLRLKLPEGQRLPYRAGQYIEFMLRDGSRRAFSIANPPHDDELLELHIRRVPGGRFSEEVFESLAERSILRIRGPLGTFVLREESLRPLLLIGGGTGFAPLKAMLEQAFHCGIERPITLYWGVRSRSDLYLPELPARWAEQHPQFHWVPVLSEPDADWTGRTGWVHEAVLADQPALADHDVYLSGPPPMVEAGRAAFEAAGLRVDHLFSDAFEYSATGSASVL</sequence>
<reference evidence="3" key="2">
    <citation type="journal article" date="2020" name="Microorganisms">
        <title>Osmotic Adaptation and Compatible Solute Biosynthesis of Phototrophic Bacteria as Revealed from Genome Analyses.</title>
        <authorList>
            <person name="Imhoff J.F."/>
            <person name="Rahn T."/>
            <person name="Kunzel S."/>
            <person name="Keller A."/>
            <person name="Neulinger S.C."/>
        </authorList>
    </citation>
    <scope>NUCLEOTIDE SEQUENCE</scope>
    <source>
        <strain evidence="3">DSM 11080</strain>
    </source>
</reference>
<accession>A0AAJ0U4F2</accession>
<dbReference type="Gene3D" id="2.40.30.10">
    <property type="entry name" value="Translation factors"/>
    <property type="match status" value="1"/>
</dbReference>
<dbReference type="InterPro" id="IPR001433">
    <property type="entry name" value="OxRdtase_FAD/NAD-bd"/>
</dbReference>
<evidence type="ECO:0000259" key="2">
    <source>
        <dbReference type="PROSITE" id="PS51384"/>
    </source>
</evidence>
<dbReference type="InterPro" id="IPR008333">
    <property type="entry name" value="Cbr1-like_FAD-bd_dom"/>
</dbReference>
<feature type="domain" description="2Fe-2S ferredoxin-type" evidence="1">
    <location>
        <begin position="1"/>
        <end position="91"/>
    </location>
</feature>
<dbReference type="CDD" id="cd06189">
    <property type="entry name" value="flavin_oxioreductase"/>
    <property type="match status" value="1"/>
</dbReference>
<dbReference type="InterPro" id="IPR012675">
    <property type="entry name" value="Beta-grasp_dom_sf"/>
</dbReference>
<dbReference type="Pfam" id="PF00175">
    <property type="entry name" value="NAD_binding_1"/>
    <property type="match status" value="1"/>
</dbReference>
<dbReference type="Gene3D" id="3.10.20.30">
    <property type="match status" value="1"/>
</dbReference>
<dbReference type="InterPro" id="IPR050415">
    <property type="entry name" value="MRET"/>
</dbReference>
<dbReference type="PROSITE" id="PS51384">
    <property type="entry name" value="FAD_FR"/>
    <property type="match status" value="1"/>
</dbReference>
<dbReference type="Gene3D" id="3.40.50.80">
    <property type="entry name" value="Nucleotide-binding domain of ferredoxin-NADP reductase (FNR) module"/>
    <property type="match status" value="1"/>
</dbReference>
<dbReference type="InterPro" id="IPR017938">
    <property type="entry name" value="Riboflavin_synthase-like_b-brl"/>
</dbReference>
<evidence type="ECO:0000259" key="1">
    <source>
        <dbReference type="PROSITE" id="PS51085"/>
    </source>
</evidence>
<protein>
    <submittedName>
        <fullName evidence="3">CDP-6-deoxy-delta-3,4-glucoseen reductase</fullName>
    </submittedName>
</protein>
<dbReference type="InterPro" id="IPR017927">
    <property type="entry name" value="FAD-bd_FR_type"/>
</dbReference>
<dbReference type="GO" id="GO:0051537">
    <property type="term" value="F:2 iron, 2 sulfur cluster binding"/>
    <property type="evidence" value="ECO:0007669"/>
    <property type="project" value="InterPro"/>
</dbReference>
<dbReference type="PROSITE" id="PS51085">
    <property type="entry name" value="2FE2S_FER_2"/>
    <property type="match status" value="1"/>
</dbReference>
<dbReference type="Pfam" id="PF00111">
    <property type="entry name" value="Fer2"/>
    <property type="match status" value="1"/>
</dbReference>
<dbReference type="GO" id="GO:0016491">
    <property type="term" value="F:oxidoreductase activity"/>
    <property type="evidence" value="ECO:0007669"/>
    <property type="project" value="InterPro"/>
</dbReference>
<keyword evidence="4" id="KW-1185">Reference proteome</keyword>
<feature type="domain" description="FAD-binding FR-type" evidence="2">
    <location>
        <begin position="98"/>
        <end position="198"/>
    </location>
</feature>
<dbReference type="InterPro" id="IPR006058">
    <property type="entry name" value="2Fe2S_fd_BS"/>
</dbReference>
<dbReference type="InterPro" id="IPR039261">
    <property type="entry name" value="FNR_nucleotide-bd"/>
</dbReference>
<name>A0AAJ0U4F2_9GAMM</name>
<reference evidence="3" key="1">
    <citation type="submission" date="2017-08" db="EMBL/GenBank/DDBJ databases">
        <authorList>
            <person name="Imhoff J.F."/>
            <person name="Rahn T."/>
            <person name="Kuenzel S."/>
            <person name="Neulinger S.C."/>
        </authorList>
    </citation>
    <scope>NUCLEOTIDE SEQUENCE</scope>
    <source>
        <strain evidence="3">DSM 11080</strain>
    </source>
</reference>
<dbReference type="PROSITE" id="PS00197">
    <property type="entry name" value="2FE2S_FER_1"/>
    <property type="match status" value="1"/>
</dbReference>
<dbReference type="CDD" id="cd00207">
    <property type="entry name" value="fer2"/>
    <property type="match status" value="1"/>
</dbReference>
<dbReference type="PANTHER" id="PTHR47354:SF5">
    <property type="entry name" value="PROTEIN RFBI"/>
    <property type="match status" value="1"/>
</dbReference>
<dbReference type="AlphaFoldDB" id="A0AAJ0U4F2"/>